<keyword evidence="2" id="KW-1185">Reference proteome</keyword>
<evidence type="ECO:0000313" key="1">
    <source>
        <dbReference type="EMBL" id="KAK3779852.1"/>
    </source>
</evidence>
<dbReference type="EMBL" id="JAWDGP010002798">
    <property type="protein sequence ID" value="KAK3779852.1"/>
    <property type="molecule type" value="Genomic_DNA"/>
</dbReference>
<accession>A0AAE1DRA6</accession>
<dbReference type="AlphaFoldDB" id="A0AAE1DRA6"/>
<dbReference type="Proteomes" id="UP001283361">
    <property type="component" value="Unassembled WGS sequence"/>
</dbReference>
<evidence type="ECO:0000313" key="2">
    <source>
        <dbReference type="Proteomes" id="UP001283361"/>
    </source>
</evidence>
<name>A0AAE1DRA6_9GAST</name>
<reference evidence="1" key="1">
    <citation type="journal article" date="2023" name="G3 (Bethesda)">
        <title>A reference genome for the long-term kleptoplast-retaining sea slug Elysia crispata morphotype clarki.</title>
        <authorList>
            <person name="Eastman K.E."/>
            <person name="Pendleton A.L."/>
            <person name="Shaikh M.A."/>
            <person name="Suttiyut T."/>
            <person name="Ogas R."/>
            <person name="Tomko P."/>
            <person name="Gavelis G."/>
            <person name="Widhalm J.R."/>
            <person name="Wisecaver J.H."/>
        </authorList>
    </citation>
    <scope>NUCLEOTIDE SEQUENCE</scope>
    <source>
        <strain evidence="1">ECLA1</strain>
    </source>
</reference>
<gene>
    <name evidence="1" type="ORF">RRG08_020197</name>
</gene>
<protein>
    <submittedName>
        <fullName evidence="1">Uncharacterized protein</fullName>
    </submittedName>
</protein>
<comment type="caution">
    <text evidence="1">The sequence shown here is derived from an EMBL/GenBank/DDBJ whole genome shotgun (WGS) entry which is preliminary data.</text>
</comment>
<organism evidence="1 2">
    <name type="scientific">Elysia crispata</name>
    <name type="common">lettuce slug</name>
    <dbReference type="NCBI Taxonomy" id="231223"/>
    <lineage>
        <taxon>Eukaryota</taxon>
        <taxon>Metazoa</taxon>
        <taxon>Spiralia</taxon>
        <taxon>Lophotrochozoa</taxon>
        <taxon>Mollusca</taxon>
        <taxon>Gastropoda</taxon>
        <taxon>Heterobranchia</taxon>
        <taxon>Euthyneura</taxon>
        <taxon>Panpulmonata</taxon>
        <taxon>Sacoglossa</taxon>
        <taxon>Placobranchoidea</taxon>
        <taxon>Plakobranchidae</taxon>
        <taxon>Elysia</taxon>
    </lineage>
</organism>
<sequence>MNSAAQHRDKAASCNNRVNVLTQLMNWWIYLISLNERKQISILLLLTSNTKKRGENGGQRTSDAHTGRVDIAALSGPFSASAATQHGLTSPGRVFQRPLGGACLFSPRLVFYLRRWQTGEGHVGQMELPIAL</sequence>
<proteinExistence type="predicted"/>